<comment type="caution">
    <text evidence="1">The sequence shown here is derived from an EMBL/GenBank/DDBJ whole genome shotgun (WGS) entry which is preliminary data.</text>
</comment>
<reference evidence="1" key="2">
    <citation type="submission" date="2020-06" db="EMBL/GenBank/DDBJ databases">
        <authorList>
            <person name="Sheffer M."/>
        </authorList>
    </citation>
    <scope>NUCLEOTIDE SEQUENCE</scope>
</reference>
<protein>
    <submittedName>
        <fullName evidence="1">Uncharacterized protein</fullName>
    </submittedName>
</protein>
<dbReference type="Proteomes" id="UP000807504">
    <property type="component" value="Unassembled WGS sequence"/>
</dbReference>
<reference evidence="1" key="1">
    <citation type="journal article" date="2020" name="bioRxiv">
        <title>Chromosome-level reference genome of the European wasp spider Argiope bruennichi: a resource for studies on range expansion and evolutionary adaptation.</title>
        <authorList>
            <person name="Sheffer M.M."/>
            <person name="Hoppe A."/>
            <person name="Krehenwinkel H."/>
            <person name="Uhl G."/>
            <person name="Kuss A.W."/>
            <person name="Jensen L."/>
            <person name="Jensen C."/>
            <person name="Gillespie R.G."/>
            <person name="Hoff K.J."/>
            <person name="Prost S."/>
        </authorList>
    </citation>
    <scope>NUCLEOTIDE SEQUENCE</scope>
</reference>
<gene>
    <name evidence="1" type="ORF">HNY73_008710</name>
</gene>
<accession>A0A8T0FCB8</accession>
<organism evidence="1 2">
    <name type="scientific">Argiope bruennichi</name>
    <name type="common">Wasp spider</name>
    <name type="synonym">Aranea bruennichi</name>
    <dbReference type="NCBI Taxonomy" id="94029"/>
    <lineage>
        <taxon>Eukaryota</taxon>
        <taxon>Metazoa</taxon>
        <taxon>Ecdysozoa</taxon>
        <taxon>Arthropoda</taxon>
        <taxon>Chelicerata</taxon>
        <taxon>Arachnida</taxon>
        <taxon>Araneae</taxon>
        <taxon>Araneomorphae</taxon>
        <taxon>Entelegynae</taxon>
        <taxon>Araneoidea</taxon>
        <taxon>Araneidae</taxon>
        <taxon>Argiope</taxon>
    </lineage>
</organism>
<evidence type="ECO:0000313" key="2">
    <source>
        <dbReference type="Proteomes" id="UP000807504"/>
    </source>
</evidence>
<sequence length="183" mass="21316">MEDEYIVDMLIVEDILKFLYLKYTKSEHLKWKPEFTFRTFANGRMKMQRWYEELGFPQYDQTVGLAVKNIMDMKKNYIIQMYKEFLELDVVNGIEFANHALRASPIFFPEGYNNGGFLGYCAAVMGVALCYLRNPPNDVLQYACGVVAQVLFSHQITDQFYEKGAWLGLYSTSKNFNELVADN</sequence>
<name>A0A8T0FCB8_ARGBR</name>
<proteinExistence type="predicted"/>
<evidence type="ECO:0000313" key="1">
    <source>
        <dbReference type="EMBL" id="KAF8787079.1"/>
    </source>
</evidence>
<keyword evidence="2" id="KW-1185">Reference proteome</keyword>
<dbReference type="EMBL" id="JABXBU010000015">
    <property type="protein sequence ID" value="KAF8787079.1"/>
    <property type="molecule type" value="Genomic_DNA"/>
</dbReference>
<dbReference type="AlphaFoldDB" id="A0A8T0FCB8"/>